<dbReference type="EMBL" id="JAHHZF010000002">
    <property type="protein sequence ID" value="MBT9288761.1"/>
    <property type="molecule type" value="Genomic_DNA"/>
</dbReference>
<protein>
    <submittedName>
        <fullName evidence="1">Uncharacterized protein</fullName>
    </submittedName>
</protein>
<evidence type="ECO:0000313" key="1">
    <source>
        <dbReference type="EMBL" id="MBT9288761.1"/>
    </source>
</evidence>
<name>A0A947D376_9HYPH</name>
<sequence>MDRYFIKFAAIAPILALTTCSTTVDMYPVSGPYSQVTPLPVIKATANGIDGNSGTLTLQLPDAQTCTGRWSSLAPRVTAVSSGNLLTQYGSLISGSFVTSMNVPGVNKGYAFLSCSKGTKIEAEFYTGSGTANGAGIAKDTEGNVYKMLF</sequence>
<reference evidence="1 2" key="1">
    <citation type="submission" date="2021-06" db="EMBL/GenBank/DDBJ databases">
        <authorList>
            <person name="Grouzdev D.S."/>
            <person name="Koziaeva V."/>
        </authorList>
    </citation>
    <scope>NUCLEOTIDE SEQUENCE [LARGE SCALE GENOMIC DNA]</scope>
    <source>
        <strain evidence="1 2">22</strain>
    </source>
</reference>
<dbReference type="AlphaFoldDB" id="A0A947D376"/>
<proteinExistence type="predicted"/>
<organism evidence="1 2">
    <name type="scientific">Prosthecodimorpha staleyi</name>
    <dbReference type="NCBI Taxonomy" id="2840188"/>
    <lineage>
        <taxon>Bacteria</taxon>
        <taxon>Pseudomonadati</taxon>
        <taxon>Pseudomonadota</taxon>
        <taxon>Alphaproteobacteria</taxon>
        <taxon>Hyphomicrobiales</taxon>
        <taxon>Ancalomicrobiaceae</taxon>
        <taxon>Prosthecodimorpha</taxon>
    </lineage>
</organism>
<keyword evidence="2" id="KW-1185">Reference proteome</keyword>
<dbReference type="Proteomes" id="UP000766595">
    <property type="component" value="Unassembled WGS sequence"/>
</dbReference>
<evidence type="ECO:0000313" key="2">
    <source>
        <dbReference type="Proteomes" id="UP000766595"/>
    </source>
</evidence>
<accession>A0A947D376</accession>
<gene>
    <name evidence="1" type="ORF">KL771_04830</name>
</gene>
<dbReference type="RefSeq" id="WP_261967414.1">
    <property type="nucleotide sequence ID" value="NZ_JAHHZF010000002.1"/>
</dbReference>
<comment type="caution">
    <text evidence="1">The sequence shown here is derived from an EMBL/GenBank/DDBJ whole genome shotgun (WGS) entry which is preliminary data.</text>
</comment>